<evidence type="ECO:0000256" key="12">
    <source>
        <dbReference type="SAM" id="MobiDB-lite"/>
    </source>
</evidence>
<evidence type="ECO:0000256" key="8">
    <source>
        <dbReference type="ARBA" id="ARBA00022833"/>
    </source>
</evidence>
<evidence type="ECO:0000256" key="10">
    <source>
        <dbReference type="ARBA" id="ARBA00023242"/>
    </source>
</evidence>
<reference evidence="16" key="1">
    <citation type="journal article" date="2020" name="Stud. Mycol.">
        <title>101 Dothideomycetes genomes: a test case for predicting lifestyles and emergence of pathogens.</title>
        <authorList>
            <person name="Haridas S."/>
            <person name="Albert R."/>
            <person name="Binder M."/>
            <person name="Bloem J."/>
            <person name="Labutti K."/>
            <person name="Salamov A."/>
            <person name="Andreopoulos B."/>
            <person name="Baker S."/>
            <person name="Barry K."/>
            <person name="Bills G."/>
            <person name="Bluhm B."/>
            <person name="Cannon C."/>
            <person name="Castanera R."/>
            <person name="Culley D."/>
            <person name="Daum C."/>
            <person name="Ezra D."/>
            <person name="Gonzalez J."/>
            <person name="Henrissat B."/>
            <person name="Kuo A."/>
            <person name="Liang C."/>
            <person name="Lipzen A."/>
            <person name="Lutzoni F."/>
            <person name="Magnuson J."/>
            <person name="Mondo S."/>
            <person name="Nolan M."/>
            <person name="Ohm R."/>
            <person name="Pangilinan J."/>
            <person name="Park H.-J."/>
            <person name="Ramirez L."/>
            <person name="Alfaro M."/>
            <person name="Sun H."/>
            <person name="Tritt A."/>
            <person name="Yoshinaga Y."/>
            <person name="Zwiers L.-H."/>
            <person name="Turgeon B."/>
            <person name="Goodwin S."/>
            <person name="Spatafora J."/>
            <person name="Crous P."/>
            <person name="Grigoriev I."/>
        </authorList>
    </citation>
    <scope>NUCLEOTIDE SEQUENCE</scope>
    <source>
        <strain evidence="16">CBS 113979</strain>
    </source>
</reference>
<keyword evidence="4" id="KW-0547">Nucleotide-binding</keyword>
<evidence type="ECO:0000313" key="17">
    <source>
        <dbReference type="Proteomes" id="UP000800041"/>
    </source>
</evidence>
<dbReference type="PROSITE" id="PS51192">
    <property type="entry name" value="HELICASE_ATP_BIND_1"/>
    <property type="match status" value="1"/>
</dbReference>
<comment type="similarity">
    <text evidence="2">Belongs to the SNF2/RAD54 helicase family.</text>
</comment>
<dbReference type="SMART" id="SM00910">
    <property type="entry name" value="HIRAN"/>
    <property type="match status" value="1"/>
</dbReference>
<organism evidence="16 17">
    <name type="scientific">Aulographum hederae CBS 113979</name>
    <dbReference type="NCBI Taxonomy" id="1176131"/>
    <lineage>
        <taxon>Eukaryota</taxon>
        <taxon>Fungi</taxon>
        <taxon>Dikarya</taxon>
        <taxon>Ascomycota</taxon>
        <taxon>Pezizomycotina</taxon>
        <taxon>Dothideomycetes</taxon>
        <taxon>Pleosporomycetidae</taxon>
        <taxon>Aulographales</taxon>
        <taxon>Aulographaceae</taxon>
    </lineage>
</organism>
<dbReference type="PROSITE" id="PS51194">
    <property type="entry name" value="HELICASE_CTER"/>
    <property type="match status" value="1"/>
</dbReference>
<accession>A0A6G1GUC9</accession>
<dbReference type="InterPro" id="IPR000330">
    <property type="entry name" value="SNF2_N"/>
</dbReference>
<comment type="subcellular location">
    <subcellularLocation>
        <location evidence="1">Nucleus</location>
    </subcellularLocation>
</comment>
<dbReference type="InterPro" id="IPR027417">
    <property type="entry name" value="P-loop_NTPase"/>
</dbReference>
<evidence type="ECO:0000256" key="2">
    <source>
        <dbReference type="ARBA" id="ARBA00007025"/>
    </source>
</evidence>
<dbReference type="GO" id="GO:0006281">
    <property type="term" value="P:DNA repair"/>
    <property type="evidence" value="ECO:0007669"/>
    <property type="project" value="TreeGrafter"/>
</dbReference>
<dbReference type="Pfam" id="PF00271">
    <property type="entry name" value="Helicase_C"/>
    <property type="match status" value="1"/>
</dbReference>
<evidence type="ECO:0000256" key="4">
    <source>
        <dbReference type="ARBA" id="ARBA00022741"/>
    </source>
</evidence>
<evidence type="ECO:0000256" key="1">
    <source>
        <dbReference type="ARBA" id="ARBA00004123"/>
    </source>
</evidence>
<feature type="domain" description="Helicase C-terminal" evidence="15">
    <location>
        <begin position="784"/>
        <end position="941"/>
    </location>
</feature>
<dbReference type="InterPro" id="IPR014001">
    <property type="entry name" value="Helicase_ATP-bd"/>
</dbReference>
<dbReference type="Pfam" id="PF08797">
    <property type="entry name" value="HIRAN"/>
    <property type="match status" value="1"/>
</dbReference>
<dbReference type="InterPro" id="IPR001841">
    <property type="entry name" value="Znf_RING"/>
</dbReference>
<dbReference type="InterPro" id="IPR038718">
    <property type="entry name" value="SNF2-like_sf"/>
</dbReference>
<dbReference type="SUPFAM" id="SSF52540">
    <property type="entry name" value="P-loop containing nucleoside triphosphate hydrolases"/>
    <property type="match status" value="2"/>
</dbReference>
<feature type="compositionally biased region" description="Basic and acidic residues" evidence="12">
    <location>
        <begin position="203"/>
        <end position="222"/>
    </location>
</feature>
<gene>
    <name evidence="16" type="ORF">K402DRAFT_358980</name>
</gene>
<evidence type="ECO:0008006" key="18">
    <source>
        <dbReference type="Google" id="ProtNLM"/>
    </source>
</evidence>
<dbReference type="PANTHER" id="PTHR45626">
    <property type="entry name" value="TRANSCRIPTION TERMINATION FACTOR 2-RELATED"/>
    <property type="match status" value="1"/>
</dbReference>
<sequence>MAPNPRKRFADARTYNSIDLTGDDDVQFTSSRPSKQPRLSNQPVAASRQPVRPTENYFDDEEDEHIYDAVELSSQVYNDRAFINFEHYGSMPGKIVGCRYYNGHASMNEMVVLQRQPNNQYDPNAIQVQNVQRQQIGHLPREIASKLARYMDSKQLLIEGVIAGEKGFYDCPVKLKLFGPSDPMERVGITTRMKADNLPLDALKTKEKEEREKEKRRQETIKQARKSASAASGPRGHSGGLPPGSQIPGGYGFGVTIPFGSSQGFAGGSSQGSGLPTPSMDAIVRASERFNPRSAEQAVEKFGTTEVDLANLPMAEQPEALQATLLPYQRQALKWLLDRENPTLPGPGSTESVQLWKRSPHDAKMFTNLATNYSLKNQIPELASGGILADDMGLGKTIEVISLIVADRKLGRLQPGVSNTTLILSPLGVMSNWSVQMERHVRADSALRVLTHHGTRKKQLDPNTIKDYDVVITTYESVSSEYSALTSKTLPSKSGLCSIHWRRIVLDEGHNIRNPNAKKAIAVSSLLAQSRWVLTGTPIINNLKDLFSLVKFLHLSGGIGNLELFNRSIIRPVNQGDPLGTNLLQLLMKGLCLRRKKDMKFINLRLPEITEYVHRIKFAPHEEQKYNVLSEEAKGTWKSFRESKGSKAFTEYNHLLEVLLRMRQMCNHWKMCGEERITSLMSQIENGGSVDLNPENRETLQKMLGLSIESQEDCPVCLETLRDPIITACAHIYCFACIERVIDTQHKCPMCRAALESVNDLVKPARDVRSDVVSFEDADATSSKIDVLMAILKATHAKNDGTKTVVFSQWTSFLDIVQHQLDKNGLGTNYTRIDGTMPALARDAAMLKLAFDPGTTILLASLSVCSVGLNLVAANQVVLADSWWAPAIEDQAIDRVHRLGQTRPCRVLRLVVEGSIEERVLDIQQEKRGLMGLVTGDKAERGTGKRAVRDIERLLG</sequence>
<evidence type="ECO:0000256" key="11">
    <source>
        <dbReference type="PROSITE-ProRule" id="PRU00175"/>
    </source>
</evidence>
<feature type="domain" description="RING-type" evidence="13">
    <location>
        <begin position="714"/>
        <end position="752"/>
    </location>
</feature>
<dbReference type="OrthoDB" id="448448at2759"/>
<dbReference type="EMBL" id="ML977167">
    <property type="protein sequence ID" value="KAF1984535.1"/>
    <property type="molecule type" value="Genomic_DNA"/>
</dbReference>
<evidence type="ECO:0000256" key="9">
    <source>
        <dbReference type="ARBA" id="ARBA00022840"/>
    </source>
</evidence>
<dbReference type="PROSITE" id="PS00518">
    <property type="entry name" value="ZF_RING_1"/>
    <property type="match status" value="1"/>
</dbReference>
<dbReference type="PANTHER" id="PTHR45626:SF11">
    <property type="entry name" value="FAMILY HELICASE, PUTATIVE (AFU_ORTHOLOGUE AFUA_5G06590)-RELATED"/>
    <property type="match status" value="1"/>
</dbReference>
<evidence type="ECO:0000256" key="5">
    <source>
        <dbReference type="ARBA" id="ARBA00022771"/>
    </source>
</evidence>
<keyword evidence="5 11" id="KW-0863">Zinc-finger</keyword>
<protein>
    <recommendedName>
        <fullName evidence="18">SNF2 family helicase</fullName>
    </recommendedName>
</protein>
<dbReference type="Gene3D" id="3.40.50.10810">
    <property type="entry name" value="Tandem AAA-ATPase domain"/>
    <property type="match status" value="1"/>
</dbReference>
<dbReference type="AlphaFoldDB" id="A0A6G1GUC9"/>
<evidence type="ECO:0000256" key="3">
    <source>
        <dbReference type="ARBA" id="ARBA00022723"/>
    </source>
</evidence>
<evidence type="ECO:0000259" key="14">
    <source>
        <dbReference type="PROSITE" id="PS51192"/>
    </source>
</evidence>
<dbReference type="SMART" id="SM00490">
    <property type="entry name" value="HELICc"/>
    <property type="match status" value="1"/>
</dbReference>
<feature type="compositionally biased region" description="Polar residues" evidence="12">
    <location>
        <begin position="27"/>
        <end position="44"/>
    </location>
</feature>
<evidence type="ECO:0000256" key="7">
    <source>
        <dbReference type="ARBA" id="ARBA00022806"/>
    </source>
</evidence>
<dbReference type="PROSITE" id="PS50089">
    <property type="entry name" value="ZF_RING_2"/>
    <property type="match status" value="1"/>
</dbReference>
<name>A0A6G1GUC9_9PEZI</name>
<feature type="domain" description="Helicase ATP-binding" evidence="14">
    <location>
        <begin position="377"/>
        <end position="556"/>
    </location>
</feature>
<dbReference type="Proteomes" id="UP000800041">
    <property type="component" value="Unassembled WGS sequence"/>
</dbReference>
<feature type="compositionally biased region" description="Gly residues" evidence="12">
    <location>
        <begin position="236"/>
        <end position="247"/>
    </location>
</feature>
<dbReference type="InterPro" id="IPR050628">
    <property type="entry name" value="SNF2_RAD54_helicase_TF"/>
</dbReference>
<dbReference type="Gene3D" id="3.30.40.10">
    <property type="entry name" value="Zinc/RING finger domain, C3HC4 (zinc finger)"/>
    <property type="match status" value="1"/>
</dbReference>
<dbReference type="SUPFAM" id="SSF57850">
    <property type="entry name" value="RING/U-box"/>
    <property type="match status" value="1"/>
</dbReference>
<evidence type="ECO:0000313" key="16">
    <source>
        <dbReference type="EMBL" id="KAF1984535.1"/>
    </source>
</evidence>
<dbReference type="InterPro" id="IPR017907">
    <property type="entry name" value="Znf_RING_CS"/>
</dbReference>
<dbReference type="SMART" id="SM00184">
    <property type="entry name" value="RING"/>
    <property type="match status" value="1"/>
</dbReference>
<dbReference type="CDD" id="cd18793">
    <property type="entry name" value="SF2_C_SNF"/>
    <property type="match status" value="1"/>
</dbReference>
<evidence type="ECO:0000259" key="15">
    <source>
        <dbReference type="PROSITE" id="PS51194"/>
    </source>
</evidence>
<dbReference type="Pfam" id="PF13920">
    <property type="entry name" value="zf-C3HC4_3"/>
    <property type="match status" value="1"/>
</dbReference>
<dbReference type="GO" id="GO:0005634">
    <property type="term" value="C:nucleus"/>
    <property type="evidence" value="ECO:0007669"/>
    <property type="project" value="UniProtKB-SubCell"/>
</dbReference>
<dbReference type="Gene3D" id="3.30.70.2330">
    <property type="match status" value="1"/>
</dbReference>
<evidence type="ECO:0000256" key="6">
    <source>
        <dbReference type="ARBA" id="ARBA00022801"/>
    </source>
</evidence>
<dbReference type="GO" id="GO:0004386">
    <property type="term" value="F:helicase activity"/>
    <property type="evidence" value="ECO:0007669"/>
    <property type="project" value="UniProtKB-KW"/>
</dbReference>
<keyword evidence="8" id="KW-0862">Zinc</keyword>
<dbReference type="Gene3D" id="3.40.50.300">
    <property type="entry name" value="P-loop containing nucleotide triphosphate hydrolases"/>
    <property type="match status" value="1"/>
</dbReference>
<feature type="region of interest" description="Disordered" evidence="12">
    <location>
        <begin position="198"/>
        <end position="247"/>
    </location>
</feature>
<dbReference type="InterPro" id="IPR014905">
    <property type="entry name" value="HIRAN"/>
</dbReference>
<dbReference type="InterPro" id="IPR001650">
    <property type="entry name" value="Helicase_C-like"/>
</dbReference>
<keyword evidence="9" id="KW-0067">ATP-binding</keyword>
<dbReference type="GO" id="GO:0008270">
    <property type="term" value="F:zinc ion binding"/>
    <property type="evidence" value="ECO:0007669"/>
    <property type="project" value="UniProtKB-KW"/>
</dbReference>
<evidence type="ECO:0000259" key="13">
    <source>
        <dbReference type="PROSITE" id="PS50089"/>
    </source>
</evidence>
<keyword evidence="6" id="KW-0378">Hydrolase</keyword>
<dbReference type="InterPro" id="IPR013083">
    <property type="entry name" value="Znf_RING/FYVE/PHD"/>
</dbReference>
<dbReference type="GO" id="GO:0016818">
    <property type="term" value="F:hydrolase activity, acting on acid anhydrides, in phosphorus-containing anhydrides"/>
    <property type="evidence" value="ECO:0007669"/>
    <property type="project" value="InterPro"/>
</dbReference>
<keyword evidence="10" id="KW-0539">Nucleus</keyword>
<dbReference type="InterPro" id="IPR049730">
    <property type="entry name" value="SNF2/RAD54-like_C"/>
</dbReference>
<keyword evidence="17" id="KW-1185">Reference proteome</keyword>
<dbReference type="GO" id="GO:0008094">
    <property type="term" value="F:ATP-dependent activity, acting on DNA"/>
    <property type="evidence" value="ECO:0007669"/>
    <property type="project" value="TreeGrafter"/>
</dbReference>
<keyword evidence="7" id="KW-0347">Helicase</keyword>
<dbReference type="CDD" id="cd16509">
    <property type="entry name" value="RING-HC_HLTF"/>
    <property type="match status" value="1"/>
</dbReference>
<keyword evidence="3" id="KW-0479">Metal-binding</keyword>
<dbReference type="GO" id="GO:0003676">
    <property type="term" value="F:nucleic acid binding"/>
    <property type="evidence" value="ECO:0007669"/>
    <property type="project" value="InterPro"/>
</dbReference>
<feature type="region of interest" description="Disordered" evidence="12">
    <location>
        <begin position="20"/>
        <end position="52"/>
    </location>
</feature>
<dbReference type="SMART" id="SM00487">
    <property type="entry name" value="DEXDc"/>
    <property type="match status" value="1"/>
</dbReference>
<dbReference type="Pfam" id="PF00176">
    <property type="entry name" value="SNF2-rel_dom"/>
    <property type="match status" value="1"/>
</dbReference>
<proteinExistence type="inferred from homology"/>
<dbReference type="GO" id="GO:0005524">
    <property type="term" value="F:ATP binding"/>
    <property type="evidence" value="ECO:0007669"/>
    <property type="project" value="UniProtKB-KW"/>
</dbReference>